<proteinExistence type="predicted"/>
<reference evidence="2" key="2">
    <citation type="submission" date="2020-09" db="EMBL/GenBank/DDBJ databases">
        <authorList>
            <person name="Sun Q."/>
            <person name="Zhou Y."/>
        </authorList>
    </citation>
    <scope>NUCLEOTIDE SEQUENCE</scope>
    <source>
        <strain evidence="2">CGMCC 1.12827</strain>
    </source>
</reference>
<evidence type="ECO:0008006" key="4">
    <source>
        <dbReference type="Google" id="ProtNLM"/>
    </source>
</evidence>
<gene>
    <name evidence="2" type="ORF">GCM10011489_11980</name>
</gene>
<dbReference type="Proteomes" id="UP000621454">
    <property type="component" value="Unassembled WGS sequence"/>
</dbReference>
<keyword evidence="3" id="KW-1185">Reference proteome</keyword>
<feature type="compositionally biased region" description="Polar residues" evidence="1">
    <location>
        <begin position="1"/>
        <end position="15"/>
    </location>
</feature>
<name>A0A916T200_9ACTN</name>
<dbReference type="PANTHER" id="PTHR33361">
    <property type="entry name" value="GLR0591 PROTEIN"/>
    <property type="match status" value="1"/>
</dbReference>
<protein>
    <recommendedName>
        <fullName evidence="4">DUF885 domain-containing protein</fullName>
    </recommendedName>
</protein>
<accession>A0A916T200</accession>
<evidence type="ECO:0000313" key="2">
    <source>
        <dbReference type="EMBL" id="GGB25326.1"/>
    </source>
</evidence>
<feature type="compositionally biased region" description="Polar residues" evidence="1">
    <location>
        <begin position="28"/>
        <end position="37"/>
    </location>
</feature>
<dbReference type="InterPro" id="IPR010281">
    <property type="entry name" value="DUF885"/>
</dbReference>
<dbReference type="RefSeq" id="WP_188585654.1">
    <property type="nucleotide sequence ID" value="NZ_BMGC01000005.1"/>
</dbReference>
<dbReference type="Pfam" id="PF05960">
    <property type="entry name" value="DUF885"/>
    <property type="match status" value="1"/>
</dbReference>
<comment type="caution">
    <text evidence="2">The sequence shown here is derived from an EMBL/GenBank/DDBJ whole genome shotgun (WGS) entry which is preliminary data.</text>
</comment>
<dbReference type="AlphaFoldDB" id="A0A916T200"/>
<evidence type="ECO:0000256" key="1">
    <source>
        <dbReference type="SAM" id="MobiDB-lite"/>
    </source>
</evidence>
<reference evidence="2" key="1">
    <citation type="journal article" date="2014" name="Int. J. Syst. Evol. Microbiol.">
        <title>Complete genome sequence of Corynebacterium casei LMG S-19264T (=DSM 44701T), isolated from a smear-ripened cheese.</title>
        <authorList>
            <consortium name="US DOE Joint Genome Institute (JGI-PGF)"/>
            <person name="Walter F."/>
            <person name="Albersmeier A."/>
            <person name="Kalinowski J."/>
            <person name="Ruckert C."/>
        </authorList>
    </citation>
    <scope>NUCLEOTIDE SEQUENCE</scope>
    <source>
        <strain evidence="2">CGMCC 1.12827</strain>
    </source>
</reference>
<feature type="region of interest" description="Disordered" evidence="1">
    <location>
        <begin position="1"/>
        <end position="37"/>
    </location>
</feature>
<sequence>MSTASNPDQNPNPDTGRSEGRHRRGDSSSDTPGSRNSAIDEIADAYLERIAAADPITGTHLGVGDHDHLLTDFSPEAVAARTADAQAVLDALSRAQIADDVDRVTVATMSDALGRQITVAQAGESVGEVNVIESPLQAVRDVFDVMATGTADERAAVLARVRAIPGSLDSAIEGLRYRLAHGPSIARRQVDLVAEQADDAPAAVRHNIDRALADAGSDASSLSAALDAAHADAAAAFARYAHALRTEAAPVAAVDDAVGIDRYRPLLGLYLSDDIDPLDAYAWGLDHLDSVVAEQKTLAKEVTGSDDVTAAMAALDADARYTMTDKHAFVNWMQSLADLAVADLGDTEFVIPEQLRHIECRLAPSSTGAIYYTAPSADLTRPGRMWWSVPSDQNEFHTWQETTTVFHEGVPGHHLQLGAAMISPELNRWRKQASFTSGHGEGWALYAERLMDELGRLTDPGDRMGMLDSQRLRAVRVIVDIGVHCRLTAPESVGGGIWDADKAWQFLTDNVAMNRSTLRFELDRYLGWPGQAPSYALGQRVWREVRQAYLDAHPGHTRKDFHARALALGGVSLVS</sequence>
<organism evidence="2 3">
    <name type="scientific">Gordonia jinhuaensis</name>
    <dbReference type="NCBI Taxonomy" id="1517702"/>
    <lineage>
        <taxon>Bacteria</taxon>
        <taxon>Bacillati</taxon>
        <taxon>Actinomycetota</taxon>
        <taxon>Actinomycetes</taxon>
        <taxon>Mycobacteriales</taxon>
        <taxon>Gordoniaceae</taxon>
        <taxon>Gordonia</taxon>
    </lineage>
</organism>
<evidence type="ECO:0000313" key="3">
    <source>
        <dbReference type="Proteomes" id="UP000621454"/>
    </source>
</evidence>
<dbReference type="PANTHER" id="PTHR33361:SF2">
    <property type="entry name" value="DUF885 DOMAIN-CONTAINING PROTEIN"/>
    <property type="match status" value="1"/>
</dbReference>
<dbReference type="EMBL" id="BMGC01000005">
    <property type="protein sequence ID" value="GGB25326.1"/>
    <property type="molecule type" value="Genomic_DNA"/>
</dbReference>